<proteinExistence type="predicted"/>
<gene>
    <name evidence="1" type="ORF">HCB49_00625</name>
</gene>
<evidence type="ECO:0000313" key="2">
    <source>
        <dbReference type="Proteomes" id="UP000559864"/>
    </source>
</evidence>
<sequence length="120" mass="14925">MNEKTNDQERAVYNQLIIQKENQMDRLLEDQKEIEKSLYQLDEDFQRGFQQLRCLNENNNGLDKVKYFRAQQWDDDLESRLRRQVQDAQEEFNYVFQKEIHEMDDEREELYKKRSEIPWD</sequence>
<protein>
    <recommendedName>
        <fullName evidence="3">DUF3958 domain-containing protein</fullName>
    </recommendedName>
</protein>
<organism evidence="1 2">
    <name type="scientific">Listeria cossartiae subsp. cayugensis</name>
    <dbReference type="NCBI Taxonomy" id="2713505"/>
    <lineage>
        <taxon>Bacteria</taxon>
        <taxon>Bacillati</taxon>
        <taxon>Bacillota</taxon>
        <taxon>Bacilli</taxon>
        <taxon>Bacillales</taxon>
        <taxon>Listeriaceae</taxon>
        <taxon>Listeria</taxon>
        <taxon>Listeria cossartiae</taxon>
    </lineage>
</organism>
<evidence type="ECO:0000313" key="1">
    <source>
        <dbReference type="EMBL" id="MBC2248508.1"/>
    </source>
</evidence>
<accession>A0A7X1DAE3</accession>
<dbReference type="Proteomes" id="UP000559864">
    <property type="component" value="Unassembled WGS sequence"/>
</dbReference>
<dbReference type="EMBL" id="JAARZC010000001">
    <property type="protein sequence ID" value="MBC2248508.1"/>
    <property type="molecule type" value="Genomic_DNA"/>
</dbReference>
<name>A0A7X1DAE3_9LIST</name>
<comment type="caution">
    <text evidence="1">The sequence shown here is derived from an EMBL/GenBank/DDBJ whole genome shotgun (WGS) entry which is preliminary data.</text>
</comment>
<evidence type="ECO:0008006" key="3">
    <source>
        <dbReference type="Google" id="ProtNLM"/>
    </source>
</evidence>
<reference evidence="1 2" key="1">
    <citation type="submission" date="2020-03" db="EMBL/GenBank/DDBJ databases">
        <title>Soil Listeria distribution.</title>
        <authorList>
            <person name="Liao J."/>
            <person name="Wiedmann M."/>
        </authorList>
    </citation>
    <scope>NUCLEOTIDE SEQUENCE [LARGE SCALE GENOMIC DNA]</scope>
    <source>
        <strain evidence="1 2">FSL L7-0123</strain>
    </source>
</reference>
<dbReference type="AlphaFoldDB" id="A0A7X1DAE3"/>